<keyword evidence="5" id="KW-0862">Zinc</keyword>
<dbReference type="PaxDb" id="665571-STHERM_c09030"/>
<keyword evidence="9 10" id="KW-0413">Isomerase</keyword>
<dbReference type="Proteomes" id="UP000001296">
    <property type="component" value="Chromosome"/>
</dbReference>
<dbReference type="GO" id="GO:0008270">
    <property type="term" value="F:zinc ion binding"/>
    <property type="evidence" value="ECO:0007669"/>
    <property type="project" value="UniProtKB-KW"/>
</dbReference>
<dbReference type="SUPFAM" id="SSF57783">
    <property type="entry name" value="Zinc beta-ribbon"/>
    <property type="match status" value="1"/>
</dbReference>
<evidence type="ECO:0000256" key="5">
    <source>
        <dbReference type="ARBA" id="ARBA00022833"/>
    </source>
</evidence>
<dbReference type="AlphaFoldDB" id="E0RS63"/>
<dbReference type="InterPro" id="IPR013497">
    <property type="entry name" value="Topo_IA_cen"/>
</dbReference>
<dbReference type="InterPro" id="IPR005733">
    <property type="entry name" value="TopoI_bac-type"/>
</dbReference>
<dbReference type="InterPro" id="IPR003602">
    <property type="entry name" value="Topo_IA_DNA-bd_dom"/>
</dbReference>
<protein>
    <recommendedName>
        <fullName evidence="10">DNA topoisomerase 1</fullName>
        <ecNumber evidence="10">5.6.2.1</ecNumber>
    </recommendedName>
    <alternativeName>
        <fullName evidence="10">DNA topoisomerase I</fullName>
    </alternativeName>
</protein>
<dbReference type="GO" id="GO:0003677">
    <property type="term" value="F:DNA binding"/>
    <property type="evidence" value="ECO:0007669"/>
    <property type="project" value="UniProtKB-KW"/>
</dbReference>
<evidence type="ECO:0000256" key="4">
    <source>
        <dbReference type="ARBA" id="ARBA00022771"/>
    </source>
</evidence>
<feature type="domain" description="Toprim" evidence="11">
    <location>
        <begin position="12"/>
        <end position="124"/>
    </location>
</feature>
<dbReference type="InterPro" id="IPR003601">
    <property type="entry name" value="Topo_IA_2"/>
</dbReference>
<dbReference type="Gene3D" id="3.40.50.140">
    <property type="match status" value="1"/>
</dbReference>
<feature type="site" description="Interaction with DNA" evidence="10">
    <location>
        <position position="159"/>
    </location>
</feature>
<comment type="catalytic activity">
    <reaction evidence="1 10">
        <text>ATP-independent breakage of single-stranded DNA, followed by passage and rejoining.</text>
        <dbReference type="EC" id="5.6.2.1"/>
    </reaction>
</comment>
<dbReference type="GO" id="GO:0003917">
    <property type="term" value="F:DNA topoisomerase type I (single strand cut, ATP-independent) activity"/>
    <property type="evidence" value="ECO:0007669"/>
    <property type="project" value="UniProtKB-UniRule"/>
</dbReference>
<dbReference type="InterPro" id="IPR023406">
    <property type="entry name" value="Topo_IA_AS"/>
</dbReference>
<dbReference type="CDD" id="cd00186">
    <property type="entry name" value="TOP1Ac"/>
    <property type="match status" value="1"/>
</dbReference>
<keyword evidence="4" id="KW-0863">Zinc-finger</keyword>
<sequence length="723" mass="81297">MKKKRDTNTSPYTLLVVESPAKAKTIEKYLGKGYKVEASKGHLIDLPKSRLAVDIEGSFEPDYIVVRGKAPILKALQEKANASSKVLLASDNDREGEAIAYHIRDALLKKNPDLEIGRIVFNEITPQAIREAVEHPRSIDIHKVEAQKARRVLDRLVGYHLSPLLWKKVKNGLSAGRVQSVALRLICEREREVESFVPEEYWTIAARAVVGRSSLDLELVSYKGEKPQIKTEEEAGKIIALLREHPCRVKSLKETSRQVRPKPPFTTSQLQQVAANRLGFSSQKTMQIAQRLYEGVDLGGTRIGLITYMRTDSTRVAESALSMVRNYIQTHHPEALPDAPVRYARGKGAQDAHEAIRPTVVDYTPDHVKQHLSRDEWRLYSIIWERFVASQMKPMVTKTVTVECEVGEGILRASATQVVEPGFLSVLSVLKPKDTSKKLPPLEEGQELTIEEWIPSQHFTTGPSRYTDATIVKALEELGIGRPSTYAPTIQVLFNRYYVVRKERQIVPTELGKVVNDILVQSFPDILDVDFTARMEAQLDEIEEGKVEWVSMIREFFGPFKEKVDHVMEHLESIKGTLEEETGETCEKCGRPMVKKLGRFGYFLACSGFPECRNARPLPLADCPMPGCDGKIVERRGRRGRRRVFYGCTRYPECSFTSPYPPSGTSCPMCGWPLMEKTSKEGSVKLCVNPSCSYLHEREGEVPVVIDGSDTSELEISTVGSEE</sequence>
<dbReference type="InterPro" id="IPR013826">
    <property type="entry name" value="Topo_IA_cen_sub3"/>
</dbReference>
<dbReference type="Pfam" id="PF01751">
    <property type="entry name" value="Toprim"/>
    <property type="match status" value="1"/>
</dbReference>
<dbReference type="InterPro" id="IPR028612">
    <property type="entry name" value="Topoisom_1_IA"/>
</dbReference>
<evidence type="ECO:0000259" key="12">
    <source>
        <dbReference type="PROSITE" id="PS52039"/>
    </source>
</evidence>
<keyword evidence="3" id="KW-0479">Metal-binding</keyword>
<dbReference type="SMART" id="SM00493">
    <property type="entry name" value="TOPRIM"/>
    <property type="match status" value="1"/>
</dbReference>
<reference key="1">
    <citation type="submission" date="2009-08" db="EMBL/GenBank/DDBJ databases">
        <title>The genome sequence of Spirochaeta thermophila DSM6192.</title>
        <authorList>
            <person name="Angelov A."/>
            <person name="Mientus M."/>
            <person name="Wittenberg S."/>
            <person name="Lehmann R."/>
            <person name="Liesegang H."/>
            <person name="Daniel R."/>
            <person name="Liebl W."/>
        </authorList>
    </citation>
    <scope>NUCLEOTIDE SEQUENCE</scope>
    <source>
        <strain>DSM 6192</strain>
    </source>
</reference>
<dbReference type="Gene3D" id="2.70.20.10">
    <property type="entry name" value="Topoisomerase I, domain 3"/>
    <property type="match status" value="1"/>
</dbReference>
<evidence type="ECO:0000256" key="9">
    <source>
        <dbReference type="ARBA" id="ARBA00023235"/>
    </source>
</evidence>
<dbReference type="GO" id="GO:0005694">
    <property type="term" value="C:chromosome"/>
    <property type="evidence" value="ECO:0007669"/>
    <property type="project" value="InterPro"/>
</dbReference>
<dbReference type="EC" id="5.6.2.1" evidence="10"/>
<dbReference type="InterPro" id="IPR013498">
    <property type="entry name" value="Topo_IA_Znf"/>
</dbReference>
<dbReference type="PROSITE" id="PS50880">
    <property type="entry name" value="TOPRIM"/>
    <property type="match status" value="1"/>
</dbReference>
<feature type="site" description="Interaction with DNA" evidence="10">
    <location>
        <position position="166"/>
    </location>
</feature>
<dbReference type="PANTHER" id="PTHR42785">
    <property type="entry name" value="DNA TOPOISOMERASE, TYPE IA, CORE"/>
    <property type="match status" value="1"/>
</dbReference>
<dbReference type="InterPro" id="IPR006171">
    <property type="entry name" value="TOPRIM_dom"/>
</dbReference>
<evidence type="ECO:0000256" key="3">
    <source>
        <dbReference type="ARBA" id="ARBA00022723"/>
    </source>
</evidence>
<evidence type="ECO:0000313" key="13">
    <source>
        <dbReference type="EMBL" id="ADN01850.1"/>
    </source>
</evidence>
<proteinExistence type="inferred from homology"/>
<dbReference type="RefSeq" id="WP_013313691.1">
    <property type="nucleotide sequence ID" value="NC_014484.1"/>
</dbReference>
<name>E0RS63_WINT6</name>
<keyword evidence="8 10" id="KW-0238">DNA-binding</keyword>
<keyword evidence="6" id="KW-0460">Magnesium</keyword>
<accession>E0RS63</accession>
<feature type="region of interest" description="Interaction with DNA" evidence="10">
    <location>
        <begin position="174"/>
        <end position="179"/>
    </location>
</feature>
<evidence type="ECO:0000256" key="8">
    <source>
        <dbReference type="ARBA" id="ARBA00023125"/>
    </source>
</evidence>
<evidence type="ECO:0000256" key="2">
    <source>
        <dbReference type="ARBA" id="ARBA00009446"/>
    </source>
</evidence>
<feature type="domain" description="Topo IA-type catalytic" evidence="12">
    <location>
        <begin position="140"/>
        <end position="564"/>
    </location>
</feature>
<feature type="site" description="Interaction with DNA" evidence="10">
    <location>
        <position position="154"/>
    </location>
</feature>
<reference evidence="13 14" key="2">
    <citation type="journal article" date="2010" name="J. Bacteriol.">
        <title>Genome sequence of the polysaccharide-degrading, thermophilic anaerobe Spirochaeta thermophila DSM 6192.</title>
        <authorList>
            <person name="Angelov A."/>
            <person name="Liebl S."/>
            <person name="Ballschmiter M."/>
            <person name="Bomeke M."/>
            <person name="Lehmann R."/>
            <person name="Liesegang H."/>
            <person name="Daniel R."/>
            <person name="Liebl W."/>
        </authorList>
    </citation>
    <scope>NUCLEOTIDE SEQUENCE [LARGE SCALE GENOMIC DNA]</scope>
    <source>
        <strain evidence="14">ATCC 49972 / DSM 6192 / RI 19.B1</strain>
    </source>
</reference>
<dbReference type="PANTHER" id="PTHR42785:SF1">
    <property type="entry name" value="DNA TOPOISOMERASE"/>
    <property type="match status" value="1"/>
</dbReference>
<dbReference type="KEGG" id="sta:STHERM_c09030"/>
<feature type="site" description="Interaction with DNA" evidence="10">
    <location>
        <position position="42"/>
    </location>
</feature>
<dbReference type="eggNOG" id="COG0550">
    <property type="taxonomic scope" value="Bacteria"/>
</dbReference>
<evidence type="ECO:0000256" key="1">
    <source>
        <dbReference type="ARBA" id="ARBA00000213"/>
    </source>
</evidence>
<evidence type="ECO:0000259" key="11">
    <source>
        <dbReference type="PROSITE" id="PS50880"/>
    </source>
</evidence>
<dbReference type="PROSITE" id="PS52039">
    <property type="entry name" value="TOPO_IA_2"/>
    <property type="match status" value="1"/>
</dbReference>
<comment type="similarity">
    <text evidence="2 10">Belongs to the type IA topoisomerase family.</text>
</comment>
<dbReference type="SMART" id="SM00436">
    <property type="entry name" value="TOP1Bc"/>
    <property type="match status" value="1"/>
</dbReference>
<feature type="site" description="Interaction with DNA" evidence="10">
    <location>
        <position position="150"/>
    </location>
</feature>
<dbReference type="Gene3D" id="1.10.290.10">
    <property type="entry name" value="Topoisomerase I, domain 4"/>
    <property type="match status" value="1"/>
</dbReference>
<dbReference type="Pfam" id="PF01396">
    <property type="entry name" value="Zn_ribbon_Top1"/>
    <property type="match status" value="3"/>
</dbReference>
<dbReference type="PROSITE" id="PS00396">
    <property type="entry name" value="TOPO_IA_1"/>
    <property type="match status" value="1"/>
</dbReference>
<dbReference type="SMART" id="SM00437">
    <property type="entry name" value="TOP1Ac"/>
    <property type="match status" value="1"/>
</dbReference>
<dbReference type="Pfam" id="PF01131">
    <property type="entry name" value="Topoisom_bac"/>
    <property type="match status" value="1"/>
</dbReference>
<dbReference type="InterPro" id="IPR000380">
    <property type="entry name" value="Topo_IA"/>
</dbReference>
<evidence type="ECO:0000256" key="7">
    <source>
        <dbReference type="ARBA" id="ARBA00023029"/>
    </source>
</evidence>
<dbReference type="InterPro" id="IPR034149">
    <property type="entry name" value="TOPRIM_TopoI"/>
</dbReference>
<dbReference type="PRINTS" id="PR00417">
    <property type="entry name" value="PRTPISMRASEI"/>
</dbReference>
<evidence type="ECO:0000256" key="6">
    <source>
        <dbReference type="ARBA" id="ARBA00022842"/>
    </source>
</evidence>
<gene>
    <name evidence="10" type="primary">topA</name>
    <name evidence="13" type="ordered locus">STHERM_c09030</name>
</gene>
<dbReference type="Gene3D" id="3.30.65.10">
    <property type="entry name" value="Bacterial Topoisomerase I, domain 1"/>
    <property type="match status" value="2"/>
</dbReference>
<dbReference type="NCBIfam" id="TIGR01051">
    <property type="entry name" value="topA_bact"/>
    <property type="match status" value="1"/>
</dbReference>
<feature type="site" description="Interaction with DNA" evidence="10">
    <location>
        <position position="151"/>
    </location>
</feature>
<dbReference type="SUPFAM" id="SSF56712">
    <property type="entry name" value="Prokaryotic type I DNA topoisomerase"/>
    <property type="match status" value="1"/>
</dbReference>
<dbReference type="HOGENOM" id="CLU_002929_4_3_12"/>
<dbReference type="GO" id="GO:0006265">
    <property type="term" value="P:DNA topological change"/>
    <property type="evidence" value="ECO:0007669"/>
    <property type="project" value="UniProtKB-UniRule"/>
</dbReference>
<comment type="subunit">
    <text evidence="10">Monomer.</text>
</comment>
<comment type="function">
    <text evidence="10">Releases the supercoiling and torsional tension of DNA, which is introduced during the DNA replication and transcription, by transiently cleaving and rejoining one strand of the DNA duplex. Introduces a single-strand break via transesterification at a target site in duplex DNA. The scissile phosphodiester is attacked by the catalytic tyrosine of the enzyme, resulting in the formation of a DNA-(5'-phosphotyrosyl)-enzyme intermediate and the expulsion of a 3'-OH DNA strand. The free DNA strand then undergoes passage around the unbroken strand, thus removing DNA supercoils. Finally, in the religation step, the DNA 3'-OH attacks the covalent intermediate to expel the active-site tyrosine and restore the DNA phosphodiester backbone.</text>
</comment>
<dbReference type="InterPro" id="IPR013825">
    <property type="entry name" value="Topo_IA_cen_sub2"/>
</dbReference>
<evidence type="ECO:0000256" key="10">
    <source>
        <dbReference type="HAMAP-Rule" id="MF_00952"/>
    </source>
</evidence>
<dbReference type="InterPro" id="IPR013824">
    <property type="entry name" value="Topo_IA_cen_sub1"/>
</dbReference>
<dbReference type="InterPro" id="IPR023405">
    <property type="entry name" value="Topo_IA_core_domain"/>
</dbReference>
<keyword evidence="7 10" id="KW-0799">Topoisomerase</keyword>
<dbReference type="EMBL" id="CP001698">
    <property type="protein sequence ID" value="ADN01850.1"/>
    <property type="molecule type" value="Genomic_DNA"/>
</dbReference>
<feature type="active site" description="O-(5'-phospho-DNA)-tyrosine intermediate" evidence="10">
    <location>
        <position position="308"/>
    </location>
</feature>
<dbReference type="CDD" id="cd03363">
    <property type="entry name" value="TOPRIM_TopoIA_TopoI"/>
    <property type="match status" value="1"/>
</dbReference>
<evidence type="ECO:0000313" key="14">
    <source>
        <dbReference type="Proteomes" id="UP000001296"/>
    </source>
</evidence>
<dbReference type="HAMAP" id="MF_00952">
    <property type="entry name" value="Topoisom_1_prok"/>
    <property type="match status" value="1"/>
</dbReference>
<dbReference type="Gene3D" id="1.10.460.10">
    <property type="entry name" value="Topoisomerase I, domain 2"/>
    <property type="match status" value="1"/>
</dbReference>
<feature type="site" description="Interaction with DNA" evidence="10">
    <location>
        <position position="310"/>
    </location>
</feature>
<feature type="site" description="Interaction with DNA" evidence="10">
    <location>
        <position position="496"/>
    </location>
</feature>
<organism evidence="13 14">
    <name type="scientific">Winmispira thermophila (strain ATCC 49972 / DSM 6192 / RI 19.B1)</name>
    <name type="common">Spirochaeta thermophila</name>
    <dbReference type="NCBI Taxonomy" id="665571"/>
    <lineage>
        <taxon>Bacteria</taxon>
        <taxon>Pseudomonadati</taxon>
        <taxon>Spirochaetota</taxon>
        <taxon>Spirochaetia</taxon>
        <taxon>Winmispirales</taxon>
        <taxon>Winmispiraceae</taxon>
        <taxon>Winmispira</taxon>
    </lineage>
</organism>